<comment type="caution">
    <text evidence="3">The sequence shown here is derived from an EMBL/GenBank/DDBJ whole genome shotgun (WGS) entry which is preliminary data.</text>
</comment>
<proteinExistence type="predicted"/>
<name>A0A2N8TD11_9ACTN</name>
<reference evidence="3 4" key="1">
    <citation type="submission" date="2018-01" db="EMBL/GenBank/DDBJ databases">
        <title>Draft genome sequence of Streptomyces sp. 13K301.</title>
        <authorList>
            <person name="Sahin N."/>
            <person name="Saygin H."/>
            <person name="Ay H."/>
        </authorList>
    </citation>
    <scope>NUCLEOTIDE SEQUENCE [LARGE SCALE GENOMIC DNA]</scope>
    <source>
        <strain evidence="3 4">13K301</strain>
    </source>
</reference>
<dbReference type="GO" id="GO:0016491">
    <property type="term" value="F:oxidoreductase activity"/>
    <property type="evidence" value="ECO:0007669"/>
    <property type="project" value="InterPro"/>
</dbReference>
<dbReference type="Proteomes" id="UP000235943">
    <property type="component" value="Unassembled WGS sequence"/>
</dbReference>
<dbReference type="EMBL" id="POUC01000577">
    <property type="protein sequence ID" value="PNG16882.1"/>
    <property type="molecule type" value="Genomic_DNA"/>
</dbReference>
<dbReference type="Gene3D" id="3.30.465.10">
    <property type="match status" value="1"/>
</dbReference>
<keyword evidence="4" id="KW-1185">Reference proteome</keyword>
<dbReference type="AlphaFoldDB" id="A0A2N8TD11"/>
<feature type="region of interest" description="Disordered" evidence="1">
    <location>
        <begin position="48"/>
        <end position="87"/>
    </location>
</feature>
<protein>
    <recommendedName>
        <fullName evidence="2">Berberine/berberine-like domain-containing protein</fullName>
    </recommendedName>
</protein>
<accession>A0A2N8TD11</accession>
<evidence type="ECO:0000313" key="3">
    <source>
        <dbReference type="EMBL" id="PNG16882.1"/>
    </source>
</evidence>
<feature type="domain" description="Berberine/berberine-like" evidence="2">
    <location>
        <begin position="7"/>
        <end position="60"/>
    </location>
</feature>
<evidence type="ECO:0000313" key="4">
    <source>
        <dbReference type="Proteomes" id="UP000235943"/>
    </source>
</evidence>
<dbReference type="RefSeq" id="WP_180989862.1">
    <property type="nucleotide sequence ID" value="NZ_POUC01000577.1"/>
</dbReference>
<evidence type="ECO:0000256" key="1">
    <source>
        <dbReference type="SAM" id="MobiDB-lite"/>
    </source>
</evidence>
<evidence type="ECO:0000259" key="2">
    <source>
        <dbReference type="Pfam" id="PF08031"/>
    </source>
</evidence>
<dbReference type="Pfam" id="PF08031">
    <property type="entry name" value="BBE"/>
    <property type="match status" value="1"/>
</dbReference>
<feature type="non-terminal residue" evidence="3">
    <location>
        <position position="1"/>
    </location>
</feature>
<dbReference type="GO" id="GO:0050660">
    <property type="term" value="F:flavin adenine dinucleotide binding"/>
    <property type="evidence" value="ECO:0007669"/>
    <property type="project" value="InterPro"/>
</dbReference>
<organism evidence="3 4">
    <name type="scientific">Streptomyces cahuitamycinicus</name>
    <dbReference type="NCBI Taxonomy" id="2070367"/>
    <lineage>
        <taxon>Bacteria</taxon>
        <taxon>Bacillati</taxon>
        <taxon>Actinomycetota</taxon>
        <taxon>Actinomycetes</taxon>
        <taxon>Kitasatosporales</taxon>
        <taxon>Streptomycetaceae</taxon>
        <taxon>Streptomyces</taxon>
    </lineage>
</organism>
<gene>
    <name evidence="3" type="ORF">C1J00_39525</name>
</gene>
<dbReference type="InterPro" id="IPR016169">
    <property type="entry name" value="FAD-bd_PCMH_sub2"/>
</dbReference>
<sequence length="87" mass="9726">STPTDGCYVNYPDTDLDDLGRNTSGQSSYRLYHKDNYARLQRTKKRWDPHNVFRHAQSVRLPDKTPKGGSVAPGDASGPRTVPHSGR</sequence>
<dbReference type="InterPro" id="IPR012951">
    <property type="entry name" value="BBE"/>
</dbReference>